<reference evidence="2" key="2">
    <citation type="submission" date="2024-05" db="EMBL/GenBank/DDBJ databases">
        <authorList>
            <person name="Zell R."/>
            <person name="Groth M."/>
            <person name="Selinka L."/>
            <person name="Selinka H.-C."/>
        </authorList>
    </citation>
    <scope>NUCLEOTIDE SEQUENCE</scope>
    <source>
        <strain evidence="2">TC-ChiPV-2 MR233-17E/130</strain>
    </source>
</reference>
<protein>
    <submittedName>
        <fullName evidence="2">Uncharacterized protein</fullName>
    </submittedName>
</protein>
<proteinExistence type="predicted"/>
<evidence type="ECO:0000313" key="2">
    <source>
        <dbReference type="EMBL" id="XCM67652.1"/>
    </source>
</evidence>
<dbReference type="EMBL" id="PP872548">
    <property type="protein sequence ID" value="XCM67652.1"/>
    <property type="molecule type" value="Genomic_RNA"/>
</dbReference>
<feature type="compositionally biased region" description="Low complexity" evidence="1">
    <location>
        <begin position="186"/>
        <end position="201"/>
    </location>
</feature>
<reference evidence="2" key="1">
    <citation type="journal article" date="2024" name="Viruses">
        <title>Diversity of Picorna-Like Viruses in the Teltow Canal, Berlin, Germany.</title>
        <authorList>
            <person name="Zell R."/>
            <person name="Groth M."/>
            <person name="Selinka L."/>
            <person name="Selinka H.-C."/>
        </authorList>
    </citation>
    <scope>NUCLEOTIDE SEQUENCE</scope>
    <source>
        <strain evidence="2">TC-ChiPV-2 MR233-17E/130</strain>
    </source>
</reference>
<feature type="region of interest" description="Disordered" evidence="1">
    <location>
        <begin position="182"/>
        <end position="201"/>
    </location>
</feature>
<organism evidence="2">
    <name type="scientific">Chipolycivirus sp</name>
    <dbReference type="NCBI Taxonomy" id="2809300"/>
    <lineage>
        <taxon>Viruses</taxon>
        <taxon>Riboviria</taxon>
        <taxon>Orthornavirae</taxon>
        <taxon>Pisuviricota</taxon>
        <taxon>Pisoniviricetes</taxon>
        <taxon>Picornavirales</taxon>
        <taxon>Polycipiviridae</taxon>
        <taxon>Chipolycivirus</taxon>
    </lineage>
</organism>
<accession>A0AAU8JQI0</accession>
<name>A0AAU8JQI0_9VIRU</name>
<evidence type="ECO:0000256" key="1">
    <source>
        <dbReference type="SAM" id="MobiDB-lite"/>
    </source>
</evidence>
<sequence>MFSVTDNSSDQVRFTNNSTSGYLNLNMSMFPQTMGKKDISFNFDIPYSASTEGFYNTPITQLSDSNDVKIASEFEGPVEDQSPNIGEYESGSALGAGVAISILNNQLGSYQTDSLLNKDYLGQGAAGHSFAVSAQEKADSLFEEQQTMIRGGLIAAGSLFGPEGLAVGTAAAGLESAIFSTPPEASISSTSGSDIPSSSVL</sequence>